<dbReference type="CDD" id="cd08070">
    <property type="entry name" value="MPN_like"/>
    <property type="match status" value="1"/>
</dbReference>
<name>A0ABT3X4T7_9BACL</name>
<protein>
    <submittedName>
        <fullName evidence="7">M67 family metallopeptidase</fullName>
    </submittedName>
</protein>
<evidence type="ECO:0000256" key="3">
    <source>
        <dbReference type="ARBA" id="ARBA00022801"/>
    </source>
</evidence>
<feature type="domain" description="JAB" evidence="6">
    <location>
        <begin position="8"/>
        <end position="108"/>
    </location>
</feature>
<evidence type="ECO:0000256" key="2">
    <source>
        <dbReference type="ARBA" id="ARBA00022723"/>
    </source>
</evidence>
<gene>
    <name evidence="7" type="ORF">OS242_15835</name>
</gene>
<keyword evidence="1" id="KW-0645">Protease</keyword>
<evidence type="ECO:0000256" key="1">
    <source>
        <dbReference type="ARBA" id="ARBA00022670"/>
    </source>
</evidence>
<evidence type="ECO:0000313" key="8">
    <source>
        <dbReference type="Proteomes" id="UP001208017"/>
    </source>
</evidence>
<dbReference type="SUPFAM" id="SSF102712">
    <property type="entry name" value="JAB1/MPN domain"/>
    <property type="match status" value="1"/>
</dbReference>
<sequence length="120" mass="13185">MFTVDDGVLTATVSHLRACLPYEGVALWSGESGRVTHWTPLRNVALRPDIHYAVDPGEWVAAWTACSAERRIPLALVHSHPTAPAVPSAADRADWHYPDLTCVIVSFADGGLDWQLHRMS</sequence>
<keyword evidence="8" id="KW-1185">Reference proteome</keyword>
<keyword evidence="3" id="KW-0378">Hydrolase</keyword>
<evidence type="ECO:0000259" key="6">
    <source>
        <dbReference type="Pfam" id="PF14464"/>
    </source>
</evidence>
<dbReference type="Pfam" id="PF14464">
    <property type="entry name" value="Prok-JAB"/>
    <property type="match status" value="1"/>
</dbReference>
<evidence type="ECO:0000256" key="5">
    <source>
        <dbReference type="ARBA" id="ARBA00023049"/>
    </source>
</evidence>
<reference evidence="7 8" key="1">
    <citation type="submission" date="2022-11" db="EMBL/GenBank/DDBJ databases">
        <title>Study of microbial diversity in lake waters.</title>
        <authorList>
            <person name="Zhang J."/>
        </authorList>
    </citation>
    <scope>NUCLEOTIDE SEQUENCE [LARGE SCALE GENOMIC DNA]</scope>
    <source>
        <strain evidence="7 8">DT12</strain>
    </source>
</reference>
<dbReference type="Proteomes" id="UP001208017">
    <property type="component" value="Unassembled WGS sequence"/>
</dbReference>
<dbReference type="Gene3D" id="3.40.140.10">
    <property type="entry name" value="Cytidine Deaminase, domain 2"/>
    <property type="match status" value="1"/>
</dbReference>
<comment type="caution">
    <text evidence="7">The sequence shown here is derived from an EMBL/GenBank/DDBJ whole genome shotgun (WGS) entry which is preliminary data.</text>
</comment>
<dbReference type="InterPro" id="IPR051929">
    <property type="entry name" value="VirAsm_ModProt"/>
</dbReference>
<accession>A0ABT3X4T7</accession>
<keyword evidence="5" id="KW-0482">Metalloprotease</keyword>
<dbReference type="RefSeq" id="WP_267152669.1">
    <property type="nucleotide sequence ID" value="NZ_JAPMLT010000010.1"/>
</dbReference>
<organism evidence="7 8">
    <name type="scientific">Tumebacillus lacus</name>
    <dbReference type="NCBI Taxonomy" id="2995335"/>
    <lineage>
        <taxon>Bacteria</taxon>
        <taxon>Bacillati</taxon>
        <taxon>Bacillota</taxon>
        <taxon>Bacilli</taxon>
        <taxon>Bacillales</taxon>
        <taxon>Alicyclobacillaceae</taxon>
        <taxon>Tumebacillus</taxon>
    </lineage>
</organism>
<proteinExistence type="predicted"/>
<dbReference type="PANTHER" id="PTHR34858">
    <property type="entry name" value="CYSO-CYSTEINE PEPTIDASE"/>
    <property type="match status" value="1"/>
</dbReference>
<dbReference type="PANTHER" id="PTHR34858:SF1">
    <property type="entry name" value="CYSO-CYSTEINE PEPTIDASE"/>
    <property type="match status" value="1"/>
</dbReference>
<keyword evidence="2" id="KW-0479">Metal-binding</keyword>
<evidence type="ECO:0000256" key="4">
    <source>
        <dbReference type="ARBA" id="ARBA00022833"/>
    </source>
</evidence>
<keyword evidence="4" id="KW-0862">Zinc</keyword>
<evidence type="ECO:0000313" key="7">
    <source>
        <dbReference type="EMBL" id="MCX7571421.1"/>
    </source>
</evidence>
<dbReference type="EMBL" id="JAPMLT010000010">
    <property type="protein sequence ID" value="MCX7571421.1"/>
    <property type="molecule type" value="Genomic_DNA"/>
</dbReference>
<dbReference type="InterPro" id="IPR028090">
    <property type="entry name" value="JAB_dom_prok"/>
</dbReference>